<feature type="domain" description="COMM" evidence="9">
    <location>
        <begin position="118"/>
        <end position="191"/>
    </location>
</feature>
<evidence type="ECO:0000313" key="10">
    <source>
        <dbReference type="EMBL" id="CAH0549274.1"/>
    </source>
</evidence>
<evidence type="ECO:0000259" key="8">
    <source>
        <dbReference type="PROSITE" id="PS50089"/>
    </source>
</evidence>
<gene>
    <name evidence="10" type="ORF">MELIAE_LOCUS2470</name>
</gene>
<evidence type="ECO:0000256" key="6">
    <source>
        <dbReference type="PROSITE-ProRule" id="PRU00175"/>
    </source>
</evidence>
<dbReference type="PROSITE" id="PS00518">
    <property type="entry name" value="ZF_RING_1"/>
    <property type="match status" value="1"/>
</dbReference>
<dbReference type="InterPro" id="IPR001841">
    <property type="entry name" value="Znf_RING"/>
</dbReference>
<feature type="region of interest" description="Disordered" evidence="7">
    <location>
        <begin position="381"/>
        <end position="460"/>
    </location>
</feature>
<evidence type="ECO:0000256" key="4">
    <source>
        <dbReference type="ARBA" id="ARBA00022833"/>
    </source>
</evidence>
<dbReference type="FunFam" id="3.30.40.10:FF:000122">
    <property type="entry name" value="polycomb group RING finger protein 1"/>
    <property type="match status" value="1"/>
</dbReference>
<dbReference type="CDD" id="cd04751">
    <property type="entry name" value="Commd3"/>
    <property type="match status" value="1"/>
</dbReference>
<evidence type="ECO:0000259" key="9">
    <source>
        <dbReference type="PROSITE" id="PS51269"/>
    </source>
</evidence>
<comment type="subcellular location">
    <subcellularLocation>
        <location evidence="1">Nucleus</location>
    </subcellularLocation>
</comment>
<keyword evidence="3 6" id="KW-0863">Zinc-finger</keyword>
<dbReference type="SMART" id="SM00184">
    <property type="entry name" value="RING"/>
    <property type="match status" value="1"/>
</dbReference>
<dbReference type="Gene3D" id="3.30.40.10">
    <property type="entry name" value="Zinc/RING finger domain, C3HC4 (zinc finger)"/>
    <property type="match status" value="1"/>
</dbReference>
<dbReference type="AlphaFoldDB" id="A0A9P0AS96"/>
<dbReference type="Gene3D" id="3.10.20.90">
    <property type="entry name" value="Phosphatidylinositol 3-kinase Catalytic Subunit, Chain A, domain 1"/>
    <property type="match status" value="1"/>
</dbReference>
<dbReference type="GO" id="GO:0000122">
    <property type="term" value="P:negative regulation of transcription by RNA polymerase II"/>
    <property type="evidence" value="ECO:0007669"/>
    <property type="project" value="TreeGrafter"/>
</dbReference>
<feature type="compositionally biased region" description="Basic and acidic residues" evidence="7">
    <location>
        <begin position="543"/>
        <end position="558"/>
    </location>
</feature>
<feature type="domain" description="RING-type" evidence="8">
    <location>
        <begin position="214"/>
        <end position="253"/>
    </location>
</feature>
<proteinExistence type="predicted"/>
<keyword evidence="4" id="KW-0862">Zinc</keyword>
<feature type="compositionally biased region" description="Basic and acidic residues" evidence="7">
    <location>
        <begin position="381"/>
        <end position="403"/>
    </location>
</feature>
<dbReference type="GO" id="GO:1990841">
    <property type="term" value="F:promoter-specific chromatin binding"/>
    <property type="evidence" value="ECO:0007669"/>
    <property type="project" value="TreeGrafter"/>
</dbReference>
<keyword evidence="5" id="KW-0539">Nucleus</keyword>
<feature type="region of interest" description="Disordered" evidence="7">
    <location>
        <begin position="513"/>
        <end position="561"/>
    </location>
</feature>
<dbReference type="EMBL" id="OV121142">
    <property type="protein sequence ID" value="CAH0549274.1"/>
    <property type="molecule type" value="Genomic_DNA"/>
</dbReference>
<dbReference type="Pfam" id="PF13923">
    <property type="entry name" value="zf-C3HC4_2"/>
    <property type="match status" value="1"/>
</dbReference>
<organism evidence="10 11">
    <name type="scientific">Brassicogethes aeneus</name>
    <name type="common">Rape pollen beetle</name>
    <name type="synonym">Meligethes aeneus</name>
    <dbReference type="NCBI Taxonomy" id="1431903"/>
    <lineage>
        <taxon>Eukaryota</taxon>
        <taxon>Metazoa</taxon>
        <taxon>Ecdysozoa</taxon>
        <taxon>Arthropoda</taxon>
        <taxon>Hexapoda</taxon>
        <taxon>Insecta</taxon>
        <taxon>Pterygota</taxon>
        <taxon>Neoptera</taxon>
        <taxon>Endopterygota</taxon>
        <taxon>Coleoptera</taxon>
        <taxon>Polyphaga</taxon>
        <taxon>Cucujiformia</taxon>
        <taxon>Nitidulidae</taxon>
        <taxon>Meligethinae</taxon>
        <taxon>Brassicogethes</taxon>
    </lineage>
</organism>
<feature type="region of interest" description="Disordered" evidence="7">
    <location>
        <begin position="583"/>
        <end position="631"/>
    </location>
</feature>
<dbReference type="PROSITE" id="PS50089">
    <property type="entry name" value="ZF_RING_2"/>
    <property type="match status" value="1"/>
</dbReference>
<dbReference type="Proteomes" id="UP001154078">
    <property type="component" value="Chromosome 11"/>
</dbReference>
<evidence type="ECO:0008006" key="12">
    <source>
        <dbReference type="Google" id="ProtNLM"/>
    </source>
</evidence>
<evidence type="ECO:0000256" key="3">
    <source>
        <dbReference type="ARBA" id="ARBA00022771"/>
    </source>
</evidence>
<evidence type="ECO:0000256" key="5">
    <source>
        <dbReference type="ARBA" id="ARBA00023242"/>
    </source>
</evidence>
<evidence type="ECO:0000256" key="2">
    <source>
        <dbReference type="ARBA" id="ARBA00022723"/>
    </source>
</evidence>
<keyword evidence="2" id="KW-0479">Metal-binding</keyword>
<dbReference type="SUPFAM" id="SSF57850">
    <property type="entry name" value="RING/U-box"/>
    <property type="match status" value="1"/>
</dbReference>
<reference evidence="10" key="1">
    <citation type="submission" date="2021-12" db="EMBL/GenBank/DDBJ databases">
        <authorList>
            <person name="King R."/>
        </authorList>
    </citation>
    <scope>NUCLEOTIDE SEQUENCE</scope>
</reference>
<accession>A0A9P0AS96</accession>
<dbReference type="GO" id="GO:0035102">
    <property type="term" value="C:PRC1 complex"/>
    <property type="evidence" value="ECO:0007669"/>
    <property type="project" value="TreeGrafter"/>
</dbReference>
<protein>
    <recommendedName>
        <fullName evidence="12">RING-type domain-containing protein</fullName>
    </recommendedName>
</protein>
<sequence>MLEKYKYLSLLNNSTIISDENYKKVLENCFSILSGEVEPHNINSLYNSKPDVIKELYAKLLSITAEFVRENYKKKDVFDLLAKLSLNSTKSNLYCEMYEKNKKGVENSLLNIGNHLPHITDVNWKIDYIIKTNVIDESEGPLLRISLQTEKFDEKMGKKTFHNVNFTCNSQELQDLVYKLKDICKNVIIRFNKGFIMKTSRKAKISDINEHLICKICNGYFIDATTIVECLHTFCRSCIVKYLESNKYCPICEVQVHKTKPLLSIKRDKTIQDVVYKVIPRLYHTKYDLNLAHKVEVMYEQENLACNLTLMDVAYIYKCKRKRCIDLSYRIYECKSKKLKTDGTENQNNNNWKEVQLRISENGEMQMSLMHENLLKMVEKEQQNNKKVEENSETKTKSDDVAKPVDTVAKKKRRNKGRSETYTDLQSQKYRKNADKKGNTRFEIHRERAQGENTSKCYTNKPQNNAHPVLTCLISNATTTTVFSINTTKCSTKTDESTFSKVDVLKKDTTKDEKCANNGATKDDGNQKPTNPNVPPVTNNNIADRKRKTEQTAEEPKPKQIILNHSLNLSNLTQNSAATLKNKICPNKSPETTAEASNSTNNKASVVASSSSTTSSSDVFQKPLMVSKQAN</sequence>
<dbReference type="InterPro" id="IPR013083">
    <property type="entry name" value="Znf_RING/FYVE/PHD"/>
</dbReference>
<feature type="compositionally biased region" description="Basic and acidic residues" evidence="7">
    <location>
        <begin position="513"/>
        <end position="526"/>
    </location>
</feature>
<dbReference type="InterPro" id="IPR017920">
    <property type="entry name" value="COMM"/>
</dbReference>
<dbReference type="Pfam" id="PF07258">
    <property type="entry name" value="COMM_domain"/>
    <property type="match status" value="1"/>
</dbReference>
<evidence type="ECO:0000256" key="7">
    <source>
        <dbReference type="SAM" id="MobiDB-lite"/>
    </source>
</evidence>
<name>A0A9P0AS96_BRAAE</name>
<feature type="compositionally biased region" description="Polar residues" evidence="7">
    <location>
        <begin position="451"/>
        <end position="460"/>
    </location>
</feature>
<dbReference type="PANTHER" id="PTHR10825:SF72">
    <property type="entry name" value="UBIQUITIN-LIKE DOMAIN-CONTAINING PROTEIN"/>
    <property type="match status" value="1"/>
</dbReference>
<dbReference type="PROSITE" id="PS51269">
    <property type="entry name" value="COMM"/>
    <property type="match status" value="1"/>
</dbReference>
<feature type="compositionally biased region" description="Low complexity" evidence="7">
    <location>
        <begin position="596"/>
        <end position="619"/>
    </location>
</feature>
<evidence type="ECO:0000256" key="1">
    <source>
        <dbReference type="ARBA" id="ARBA00004123"/>
    </source>
</evidence>
<dbReference type="InterPro" id="IPR017907">
    <property type="entry name" value="Znf_RING_CS"/>
</dbReference>
<dbReference type="PANTHER" id="PTHR10825">
    <property type="entry name" value="RING FINGER DOMAIN-CONTAINING, POLYCOMB GROUP COMPONENT"/>
    <property type="match status" value="1"/>
</dbReference>
<dbReference type="OrthoDB" id="1917519at2759"/>
<feature type="compositionally biased region" description="Basic and acidic residues" evidence="7">
    <location>
        <begin position="432"/>
        <end position="450"/>
    </location>
</feature>
<evidence type="ECO:0000313" key="11">
    <source>
        <dbReference type="Proteomes" id="UP001154078"/>
    </source>
</evidence>
<keyword evidence="11" id="KW-1185">Reference proteome</keyword>
<dbReference type="GO" id="GO:0008270">
    <property type="term" value="F:zinc ion binding"/>
    <property type="evidence" value="ECO:0007669"/>
    <property type="project" value="UniProtKB-KW"/>
</dbReference>